<dbReference type="PROSITE" id="PS50075">
    <property type="entry name" value="CARRIER"/>
    <property type="match status" value="1"/>
</dbReference>
<proteinExistence type="predicted"/>
<dbReference type="SMART" id="SM00822">
    <property type="entry name" value="PKS_KR"/>
    <property type="match status" value="1"/>
</dbReference>
<evidence type="ECO:0000259" key="10">
    <source>
        <dbReference type="PROSITE" id="PS52004"/>
    </source>
</evidence>
<sequence>MGDARETDTLPPLAIVGLSLKFPQDAVSPESFWDMVVQGRCAATEFPPDRLNIDAHHHPNPNRLDSLSMKGGHFMKEDLSLFDAPFFSITAAEAEAMDPQQRLVLETSYRALENAGITMEQVARSKTCVFTGSFGHDYETLQNKDLQAMCKFSATGTSMNMQSNRVSWFFNLNGPSATVDTACSSSLMAVDLTCQSIWSGDSKMGMAIGSNTILALETGLILDNLGLMSPDSRCYSFDSRGNGYARGEGVGVLVIKPVEDALRDGDTIRAVIRSSASNQDGRTPGITLPSIEMQETLIRDTYRKGGLDMSETRYFEAHGTGTAVGDPIESKAIGTIFRPYRTNEDPLYIGSVKSTIGHLEGAAGVAGLIKAVLALENGVIPPNSTNYKNLNPRIDDEFLHIKIPNKPVVWPTNTLRRASVSSFGFGGSNSHVVLDDAYNFLRMRGLLGNHSTVVHPQSPSSDQFLYLEHPCQDDKVPDSPKLLVWSSADEKGISRTQESWKSFLSTPSIPENKTQYINDLSYTLGSRRTHFPWRSFVVARPSDDWSALTDKFASASRSLTSPNLALVFSGQGAQWYAMGRELLHAYPLFYESIKSAGVYLQSLGCSWSVLDELQVSESESHVNQPEYSQTMTTALQVALVDLLRSWNLVPRAVVGHSSGEIAAAYSAQAISKQSAWKIAYLRGKLSSRLEVHSERKGSMLAVALSSEDVAPYLQDIKAQHEDARINVACVNSPKSVTVSGDEALIDILKDRLEEAVVFARKLKVGVAYHSAQMQEIATEYQTALGDLEKPHRQDRTHPQMVSSVTGTWTDPEELIKPDYWVRNMVSPVLFLDALSTLCSSSGDPPKKLDMSHIRDYPIHHLLEVGPHSVMQGACKDTLKAMNKDKSTSYLSMLVRNVHAVETALTAAGSLHSAGYQVDLSSVNRNTATGKNCKSLSNLPEYPFDHSKSYWHESRLSKGHRLRKFGRNDLLGAPDPNWNPMDARWRHFIRSTEMPWVLDHKVNGTVLYPGMGMVIMAIEAAKQLADASKKISGFWIKEAAFKAAIRVPSNAEGIETGFYMRPLQSVDAKGTGSFAFKLCTFDSGTWTENCTGSIQIEYALDDGKTPDRKDTEIARELLSNQVDRYSVVQDAAVTPVEDAAIYELTARCGLEYGEAFQLVTSLAWHREDEGQVTSNVRRVSEGLETIHPTTLDAIVQTSIWTMTQSGTQIIPTMVPTQIKKLWVSHDGLARLSSDVLRTHAARYGEPQLGTAVDIVAFDEGLQQKLVHIAGLRMSVVSAAGGDEDETVTASPEQRCHHLEWKPDLGLLSNEEITSLCTKTSLRTKDGAGRTELDTFFTELDFLLTARVLQALRQLPREPAQPHLKKYIEWMVERKRLFDEGQVRFAFEPWRSRLDDTAYIQAVEERVLNTNKRGYLMATVARNLPFFLTGELDPLGFLFQGEQLKGYYFEQLHDSNGLKRFSTYLDLLAHRNPQMRIIEVGAGTGSMTDIMLRSLGRGDESCNERRYGQWDYTDISRSFFGDAQDEFRQEGDRMRFNTLNIEQDPEAQGFECGTYDVVVASLVFHATADLKTTLINARKLLKPGGKLILNEITDPSVIRTAFVFGLLEGWWLSSESYRKFGPCVGTQQWHELFIQTGFSGLDISLPDYDNPESYENSVLVTSAVEGTSESSEPSGKIEVVYDPCEPEQVQLAQSLAGRQSDVILASINQYQECFSGSASLRVFLLELVQPVLSDIKPELFEKLQRLLCSTVDVLWVSSGGESSSPSPHMSLSDGLLRVLMSEDDRKSCHLLSLQENTSPDHMRNQVTKLINLLPLPGKESLDTEYREQQGLLHIGRLMSSSQLNKHIAIQTTPKQHKIQGFKSAGVPLHLDALSSGLVPGFKFIEDPIATQPLGPDEIEIEVKCAGVNFRDVLIAVGQLNSPHTGFECSGIVSRTGNACSRFKVGDPVAALQGGCFANFIRLKETAGVVKIGPGVSFAEAAAVPVNFATAYIALHDVARMRAGESILIHAGAGGTGQAAIQLAQNMGVTVFATVGSDEKRQFLKDVYGIPESHIFSSRSTLFAEAVKTRTNGRGVDAVFNSLAGESLKASWECIAPYGRFLEIGIKDILANDTLPMRQFLHNVSFSAINLATMMGDRPEMCAAALSSVYAMLEQGKLRPAQYLQVYGIGEMERAFRSMQSGKHIGKIVIEMRDDDQVMTVLNTRPSTSLDPNSTYIISGGLGGLGRNIALWLVDHGARNLLLLSRSGSTSPKAQELVHELGRRGVRVLTPSCDIADAESLNSILEDSRKQLPPIRGCIQAAMVLRDALFEAMPYTSWNEAIAPKVQGTWNLHRALPSGLDFFIMLSSITGIFGSKGQANYAAGNTFQDGLAAHRVALGEKATSIDLGLIGFTGAVVDDVRLQERLLSKSVLTPITEPEMHALLDVHCAAGVDASMPCQTTVRIAPNLDKASAGDTEWLNKPMFRNLRQQNQSSGGSSAVGAEGATSVAALLSQAQTVTEANEAVIQALLMRLSKALSIPMSELDANKPLHQYGVDSLVAVELRSWFAKEMQADIAVFDILGSATVTSVGQLATSKSRLTREKWVDQV</sequence>
<dbReference type="SUPFAM" id="SSF55048">
    <property type="entry name" value="Probable ACP-binding domain of malonyl-CoA ACP transacylase"/>
    <property type="match status" value="1"/>
</dbReference>
<keyword evidence="3" id="KW-0808">Transferase</keyword>
<dbReference type="InterPro" id="IPR049900">
    <property type="entry name" value="PKS_mFAS_DH"/>
</dbReference>
<dbReference type="STRING" id="1036612.A0A1L9TTW7"/>
<dbReference type="InterPro" id="IPR036291">
    <property type="entry name" value="NAD(P)-bd_dom_sf"/>
</dbReference>
<dbReference type="Pfam" id="PF02801">
    <property type="entry name" value="Ketoacyl-synt_C"/>
    <property type="match status" value="1"/>
</dbReference>
<dbReference type="InterPro" id="IPR018201">
    <property type="entry name" value="Ketoacyl_synth_AS"/>
</dbReference>
<dbReference type="InterPro" id="IPR016039">
    <property type="entry name" value="Thiolase-like"/>
</dbReference>
<evidence type="ECO:0000256" key="3">
    <source>
        <dbReference type="ARBA" id="ARBA00022679"/>
    </source>
</evidence>
<dbReference type="SMART" id="SM00829">
    <property type="entry name" value="PKS_ER"/>
    <property type="match status" value="1"/>
</dbReference>
<dbReference type="GO" id="GO:0044550">
    <property type="term" value="P:secondary metabolite biosynthetic process"/>
    <property type="evidence" value="ECO:0007669"/>
    <property type="project" value="UniProtKB-ARBA"/>
</dbReference>
<dbReference type="Gene3D" id="3.30.70.3290">
    <property type="match status" value="1"/>
</dbReference>
<dbReference type="Pfam" id="PF08240">
    <property type="entry name" value="ADH_N"/>
    <property type="match status" value="1"/>
</dbReference>
<dbReference type="InterPro" id="IPR029063">
    <property type="entry name" value="SAM-dependent_MTases_sf"/>
</dbReference>
<dbReference type="GO" id="GO:1901336">
    <property type="term" value="P:lactone biosynthetic process"/>
    <property type="evidence" value="ECO:0007669"/>
    <property type="project" value="UniProtKB-ARBA"/>
</dbReference>
<dbReference type="RefSeq" id="XP_040706667.1">
    <property type="nucleotide sequence ID" value="XM_040851674.1"/>
</dbReference>
<feature type="domain" description="PKS/mFAS DH" evidence="11">
    <location>
        <begin position="967"/>
        <end position="1281"/>
    </location>
</feature>
<dbReference type="Gene3D" id="3.40.50.150">
    <property type="entry name" value="Vaccinia Virus protein VP39"/>
    <property type="match status" value="1"/>
</dbReference>
<dbReference type="SMART" id="SM00826">
    <property type="entry name" value="PKS_DH"/>
    <property type="match status" value="1"/>
</dbReference>
<evidence type="ECO:0000256" key="8">
    <source>
        <dbReference type="PROSITE-ProRule" id="PRU01363"/>
    </source>
</evidence>
<dbReference type="SMART" id="SM00825">
    <property type="entry name" value="PKS_KS"/>
    <property type="match status" value="1"/>
</dbReference>
<dbReference type="InterPro" id="IPR011032">
    <property type="entry name" value="GroES-like_sf"/>
</dbReference>
<keyword evidence="13" id="KW-1185">Reference proteome</keyword>
<dbReference type="CDD" id="cd05195">
    <property type="entry name" value="enoyl_red"/>
    <property type="match status" value="1"/>
</dbReference>
<dbReference type="SUPFAM" id="SSF50129">
    <property type="entry name" value="GroES-like"/>
    <property type="match status" value="1"/>
</dbReference>
<keyword evidence="7" id="KW-0012">Acyltransferase</keyword>
<feature type="active site" description="Proton donor; for dehydratase activity" evidence="8">
    <location>
        <position position="1191"/>
    </location>
</feature>
<dbReference type="GO" id="GO:0016491">
    <property type="term" value="F:oxidoreductase activity"/>
    <property type="evidence" value="ECO:0007669"/>
    <property type="project" value="UniProtKB-KW"/>
</dbReference>
<evidence type="ECO:0000256" key="5">
    <source>
        <dbReference type="ARBA" id="ARBA00023002"/>
    </source>
</evidence>
<dbReference type="InterPro" id="IPR020843">
    <property type="entry name" value="ER"/>
</dbReference>
<evidence type="ECO:0000256" key="7">
    <source>
        <dbReference type="ARBA" id="ARBA00023315"/>
    </source>
</evidence>
<evidence type="ECO:0000256" key="6">
    <source>
        <dbReference type="ARBA" id="ARBA00023268"/>
    </source>
</evidence>
<evidence type="ECO:0000256" key="1">
    <source>
        <dbReference type="ARBA" id="ARBA00022450"/>
    </source>
</evidence>
<dbReference type="InterPro" id="IPR032821">
    <property type="entry name" value="PKS_assoc"/>
</dbReference>
<dbReference type="InterPro" id="IPR014031">
    <property type="entry name" value="Ketoacyl_synth_C"/>
</dbReference>
<dbReference type="Gene3D" id="3.40.366.10">
    <property type="entry name" value="Malonyl-Coenzyme A Acyl Carrier Protein, domain 2"/>
    <property type="match status" value="1"/>
</dbReference>
<evidence type="ECO:0000313" key="12">
    <source>
        <dbReference type="EMBL" id="OJJ62861.1"/>
    </source>
</evidence>
<name>A0A1L9TTW7_9EURO</name>
<dbReference type="SUPFAM" id="SSF53335">
    <property type="entry name" value="S-adenosyl-L-methionine-dependent methyltransferases"/>
    <property type="match status" value="1"/>
</dbReference>
<dbReference type="Pfam" id="PF16197">
    <property type="entry name" value="KAsynt_C_assoc"/>
    <property type="match status" value="1"/>
</dbReference>
<dbReference type="VEuPathDB" id="FungiDB:ASPSYDRAFT_86511"/>
<feature type="active site" description="Proton acceptor; for dehydratase activity" evidence="8">
    <location>
        <position position="999"/>
    </location>
</feature>
<evidence type="ECO:0000259" key="9">
    <source>
        <dbReference type="PROSITE" id="PS50075"/>
    </source>
</evidence>
<dbReference type="GO" id="GO:0004312">
    <property type="term" value="F:fatty acid synthase activity"/>
    <property type="evidence" value="ECO:0007669"/>
    <property type="project" value="TreeGrafter"/>
</dbReference>
<evidence type="ECO:0000313" key="13">
    <source>
        <dbReference type="Proteomes" id="UP000184356"/>
    </source>
</evidence>
<dbReference type="PROSITE" id="PS00606">
    <property type="entry name" value="KS3_1"/>
    <property type="match status" value="1"/>
</dbReference>
<keyword evidence="1" id="KW-0596">Phosphopantetheine</keyword>
<dbReference type="SUPFAM" id="SSF52151">
    <property type="entry name" value="FabD/lysophospholipase-like"/>
    <property type="match status" value="1"/>
</dbReference>
<dbReference type="InterPro" id="IPR020806">
    <property type="entry name" value="PKS_PP-bd"/>
</dbReference>
<keyword evidence="5" id="KW-0560">Oxidoreductase</keyword>
<organism evidence="12 13">
    <name type="scientific">Aspergillus sydowii CBS 593.65</name>
    <dbReference type="NCBI Taxonomy" id="1036612"/>
    <lineage>
        <taxon>Eukaryota</taxon>
        <taxon>Fungi</taxon>
        <taxon>Dikarya</taxon>
        <taxon>Ascomycota</taxon>
        <taxon>Pezizomycotina</taxon>
        <taxon>Eurotiomycetes</taxon>
        <taxon>Eurotiomycetidae</taxon>
        <taxon>Eurotiales</taxon>
        <taxon>Aspergillaceae</taxon>
        <taxon>Aspergillus</taxon>
        <taxon>Aspergillus subgen. Nidulantes</taxon>
    </lineage>
</organism>
<evidence type="ECO:0000256" key="4">
    <source>
        <dbReference type="ARBA" id="ARBA00022857"/>
    </source>
</evidence>
<dbReference type="Gene3D" id="3.90.180.10">
    <property type="entry name" value="Medium-chain alcohol dehydrogenases, catalytic domain"/>
    <property type="match status" value="1"/>
</dbReference>
<dbReference type="Gene3D" id="3.40.47.10">
    <property type="match status" value="1"/>
</dbReference>
<feature type="region of interest" description="C-terminal hotdog fold" evidence="8">
    <location>
        <begin position="1132"/>
        <end position="1281"/>
    </location>
</feature>
<dbReference type="SMART" id="SM00827">
    <property type="entry name" value="PKS_AT"/>
    <property type="match status" value="1"/>
</dbReference>
<dbReference type="Gene3D" id="3.40.50.720">
    <property type="entry name" value="NAD(P)-binding Rossmann-like Domain"/>
    <property type="match status" value="2"/>
</dbReference>
<dbReference type="SMART" id="SM00823">
    <property type="entry name" value="PKS_PP"/>
    <property type="match status" value="1"/>
</dbReference>
<dbReference type="GeneID" id="63767747"/>
<dbReference type="InterPro" id="IPR050091">
    <property type="entry name" value="PKS_NRPS_Biosynth_Enz"/>
</dbReference>
<dbReference type="Pfam" id="PF13602">
    <property type="entry name" value="ADH_zinc_N_2"/>
    <property type="match status" value="1"/>
</dbReference>
<dbReference type="Gene3D" id="1.10.1200.10">
    <property type="entry name" value="ACP-like"/>
    <property type="match status" value="1"/>
</dbReference>
<dbReference type="InterPro" id="IPR016036">
    <property type="entry name" value="Malonyl_transacylase_ACP-bd"/>
</dbReference>
<dbReference type="InterPro" id="IPR020807">
    <property type="entry name" value="PKS_DH"/>
</dbReference>
<feature type="domain" description="Carrier" evidence="9">
    <location>
        <begin position="2497"/>
        <end position="2574"/>
    </location>
</feature>
<gene>
    <name evidence="12" type="ORF">ASPSYDRAFT_86511</name>
</gene>
<dbReference type="InterPro" id="IPR016035">
    <property type="entry name" value="Acyl_Trfase/lysoPLipase"/>
</dbReference>
<evidence type="ECO:0000259" key="11">
    <source>
        <dbReference type="PROSITE" id="PS52019"/>
    </source>
</evidence>
<reference evidence="13" key="1">
    <citation type="journal article" date="2017" name="Genome Biol.">
        <title>Comparative genomics reveals high biological diversity and specific adaptations in the industrially and medically important fungal genus Aspergillus.</title>
        <authorList>
            <person name="de Vries R.P."/>
            <person name="Riley R."/>
            <person name="Wiebenga A."/>
            <person name="Aguilar-Osorio G."/>
            <person name="Amillis S."/>
            <person name="Uchima C.A."/>
            <person name="Anderluh G."/>
            <person name="Asadollahi M."/>
            <person name="Askin M."/>
            <person name="Barry K."/>
            <person name="Battaglia E."/>
            <person name="Bayram O."/>
            <person name="Benocci T."/>
            <person name="Braus-Stromeyer S.A."/>
            <person name="Caldana C."/>
            <person name="Canovas D."/>
            <person name="Cerqueira G.C."/>
            <person name="Chen F."/>
            <person name="Chen W."/>
            <person name="Choi C."/>
            <person name="Clum A."/>
            <person name="Dos Santos R.A."/>
            <person name="Damasio A.R."/>
            <person name="Diallinas G."/>
            <person name="Emri T."/>
            <person name="Fekete E."/>
            <person name="Flipphi M."/>
            <person name="Freyberg S."/>
            <person name="Gallo A."/>
            <person name="Gournas C."/>
            <person name="Habgood R."/>
            <person name="Hainaut M."/>
            <person name="Harispe M.L."/>
            <person name="Henrissat B."/>
            <person name="Hilden K.S."/>
            <person name="Hope R."/>
            <person name="Hossain A."/>
            <person name="Karabika E."/>
            <person name="Karaffa L."/>
            <person name="Karanyi Z."/>
            <person name="Krasevec N."/>
            <person name="Kuo A."/>
            <person name="Kusch H."/>
            <person name="LaButti K."/>
            <person name="Lagendijk E.L."/>
            <person name="Lapidus A."/>
            <person name="Levasseur A."/>
            <person name="Lindquist E."/>
            <person name="Lipzen A."/>
            <person name="Logrieco A.F."/>
            <person name="MacCabe A."/>
            <person name="Maekelae M.R."/>
            <person name="Malavazi I."/>
            <person name="Melin P."/>
            <person name="Meyer V."/>
            <person name="Mielnichuk N."/>
            <person name="Miskei M."/>
            <person name="Molnar A.P."/>
            <person name="Mule G."/>
            <person name="Ngan C.Y."/>
            <person name="Orejas M."/>
            <person name="Orosz E."/>
            <person name="Ouedraogo J.P."/>
            <person name="Overkamp K.M."/>
            <person name="Park H.-S."/>
            <person name="Perrone G."/>
            <person name="Piumi F."/>
            <person name="Punt P.J."/>
            <person name="Ram A.F."/>
            <person name="Ramon A."/>
            <person name="Rauscher S."/>
            <person name="Record E."/>
            <person name="Riano-Pachon D.M."/>
            <person name="Robert V."/>
            <person name="Roehrig J."/>
            <person name="Ruller R."/>
            <person name="Salamov A."/>
            <person name="Salih N.S."/>
            <person name="Samson R.A."/>
            <person name="Sandor E."/>
            <person name="Sanguinetti M."/>
            <person name="Schuetze T."/>
            <person name="Sepcic K."/>
            <person name="Shelest E."/>
            <person name="Sherlock G."/>
            <person name="Sophianopoulou V."/>
            <person name="Squina F.M."/>
            <person name="Sun H."/>
            <person name="Susca A."/>
            <person name="Todd R.B."/>
            <person name="Tsang A."/>
            <person name="Unkles S.E."/>
            <person name="van de Wiele N."/>
            <person name="van Rossen-Uffink D."/>
            <person name="Oliveira J.V."/>
            <person name="Vesth T.C."/>
            <person name="Visser J."/>
            <person name="Yu J.-H."/>
            <person name="Zhou M."/>
            <person name="Andersen M.R."/>
            <person name="Archer D.B."/>
            <person name="Baker S.E."/>
            <person name="Benoit I."/>
            <person name="Brakhage A.A."/>
            <person name="Braus G.H."/>
            <person name="Fischer R."/>
            <person name="Frisvad J.C."/>
            <person name="Goldman G.H."/>
            <person name="Houbraken J."/>
            <person name="Oakley B."/>
            <person name="Pocsi I."/>
            <person name="Scazzocchio C."/>
            <person name="Seiboth B."/>
            <person name="vanKuyk P.A."/>
            <person name="Wortman J."/>
            <person name="Dyer P.S."/>
            <person name="Grigoriev I.V."/>
        </authorList>
    </citation>
    <scope>NUCLEOTIDE SEQUENCE [LARGE SCALE GENOMIC DNA]</scope>
    <source>
        <strain evidence="13">CBS 593.65</strain>
    </source>
</reference>
<dbReference type="EMBL" id="KV878583">
    <property type="protein sequence ID" value="OJJ62861.1"/>
    <property type="molecule type" value="Genomic_DNA"/>
</dbReference>
<dbReference type="PROSITE" id="PS52019">
    <property type="entry name" value="PKS_MFAS_DH"/>
    <property type="match status" value="1"/>
</dbReference>
<dbReference type="InterPro" id="IPR009081">
    <property type="entry name" value="PP-bd_ACP"/>
</dbReference>
<feature type="domain" description="Ketosynthase family 3 (KS3)" evidence="10">
    <location>
        <begin position="10"/>
        <end position="436"/>
    </location>
</feature>
<dbReference type="Pfam" id="PF14765">
    <property type="entry name" value="PS-DH"/>
    <property type="match status" value="1"/>
</dbReference>
<evidence type="ECO:0000256" key="2">
    <source>
        <dbReference type="ARBA" id="ARBA00022553"/>
    </source>
</evidence>
<dbReference type="Pfam" id="PF08659">
    <property type="entry name" value="KR"/>
    <property type="match status" value="1"/>
</dbReference>
<dbReference type="Pfam" id="PF00698">
    <property type="entry name" value="Acyl_transf_1"/>
    <property type="match status" value="1"/>
</dbReference>
<feature type="region of interest" description="N-terminal hotdog fold" evidence="8">
    <location>
        <begin position="967"/>
        <end position="1100"/>
    </location>
</feature>
<dbReference type="PANTHER" id="PTHR43775:SF29">
    <property type="entry name" value="ASPERFURANONE POLYKETIDE SYNTHASE AFOG-RELATED"/>
    <property type="match status" value="1"/>
</dbReference>
<dbReference type="InterPro" id="IPR013217">
    <property type="entry name" value="Methyltransf_12"/>
</dbReference>
<dbReference type="GO" id="GO:0004315">
    <property type="term" value="F:3-oxoacyl-[acyl-carrier-protein] synthase activity"/>
    <property type="evidence" value="ECO:0007669"/>
    <property type="project" value="InterPro"/>
</dbReference>
<protein>
    <submittedName>
        <fullName evidence="12">Uncharacterized protein</fullName>
    </submittedName>
</protein>
<dbReference type="InterPro" id="IPR006162">
    <property type="entry name" value="Ppantetheine_attach_site"/>
</dbReference>
<dbReference type="InterPro" id="IPR013154">
    <property type="entry name" value="ADH-like_N"/>
</dbReference>
<dbReference type="InterPro" id="IPR014043">
    <property type="entry name" value="Acyl_transferase_dom"/>
</dbReference>
<dbReference type="Pfam" id="PF21089">
    <property type="entry name" value="PKS_DH_N"/>
    <property type="match status" value="1"/>
</dbReference>
<dbReference type="InterPro" id="IPR013968">
    <property type="entry name" value="PKS_KR"/>
</dbReference>
<dbReference type="InterPro" id="IPR049551">
    <property type="entry name" value="PKS_DH_C"/>
</dbReference>
<dbReference type="CDD" id="cd02440">
    <property type="entry name" value="AdoMet_MTases"/>
    <property type="match status" value="1"/>
</dbReference>
<dbReference type="SUPFAM" id="SSF53901">
    <property type="entry name" value="Thiolase-like"/>
    <property type="match status" value="1"/>
</dbReference>
<dbReference type="CDD" id="cd00833">
    <property type="entry name" value="PKS"/>
    <property type="match status" value="1"/>
</dbReference>
<dbReference type="Proteomes" id="UP000184356">
    <property type="component" value="Unassembled WGS sequence"/>
</dbReference>
<dbReference type="InterPro" id="IPR001227">
    <property type="entry name" value="Ac_transferase_dom_sf"/>
</dbReference>
<dbReference type="InterPro" id="IPR057326">
    <property type="entry name" value="KR_dom"/>
</dbReference>
<dbReference type="Pfam" id="PF23297">
    <property type="entry name" value="ACP_SdgA_C"/>
    <property type="match status" value="1"/>
</dbReference>
<dbReference type="Pfam" id="PF00109">
    <property type="entry name" value="ketoacyl-synt"/>
    <property type="match status" value="1"/>
</dbReference>
<accession>A0A1L9TTW7</accession>
<dbReference type="PROSITE" id="PS52004">
    <property type="entry name" value="KS3_2"/>
    <property type="match status" value="1"/>
</dbReference>
<dbReference type="InterPro" id="IPR036736">
    <property type="entry name" value="ACP-like_sf"/>
</dbReference>
<dbReference type="Gene3D" id="3.10.129.110">
    <property type="entry name" value="Polyketide synthase dehydratase"/>
    <property type="match status" value="1"/>
</dbReference>
<dbReference type="InterPro" id="IPR020841">
    <property type="entry name" value="PKS_Beta-ketoAc_synthase_dom"/>
</dbReference>
<keyword evidence="4" id="KW-0521">NADP</keyword>
<dbReference type="PROSITE" id="PS00012">
    <property type="entry name" value="PHOSPHOPANTETHEINE"/>
    <property type="match status" value="1"/>
</dbReference>
<dbReference type="Pfam" id="PF08242">
    <property type="entry name" value="Methyltransf_12"/>
    <property type="match status" value="1"/>
</dbReference>
<keyword evidence="6" id="KW-0511">Multifunctional enzyme</keyword>
<dbReference type="SUPFAM" id="SSF47336">
    <property type="entry name" value="ACP-like"/>
    <property type="match status" value="1"/>
</dbReference>
<dbReference type="GO" id="GO:0031177">
    <property type="term" value="F:phosphopantetheine binding"/>
    <property type="evidence" value="ECO:0007669"/>
    <property type="project" value="InterPro"/>
</dbReference>
<dbReference type="InterPro" id="IPR014030">
    <property type="entry name" value="Ketoacyl_synth_N"/>
</dbReference>
<dbReference type="GO" id="GO:0006633">
    <property type="term" value="P:fatty acid biosynthetic process"/>
    <property type="evidence" value="ECO:0007669"/>
    <property type="project" value="InterPro"/>
</dbReference>
<dbReference type="InterPro" id="IPR049552">
    <property type="entry name" value="PKS_DH_N"/>
</dbReference>
<keyword evidence="2" id="KW-0597">Phosphoprotein</keyword>
<dbReference type="SUPFAM" id="SSF51735">
    <property type="entry name" value="NAD(P)-binding Rossmann-fold domains"/>
    <property type="match status" value="2"/>
</dbReference>
<dbReference type="FunFam" id="3.40.50.720:FF:000209">
    <property type="entry name" value="Polyketide synthase Pks12"/>
    <property type="match status" value="1"/>
</dbReference>
<dbReference type="OrthoDB" id="329835at2759"/>
<dbReference type="PANTHER" id="PTHR43775">
    <property type="entry name" value="FATTY ACID SYNTHASE"/>
    <property type="match status" value="1"/>
</dbReference>
<dbReference type="InterPro" id="IPR042104">
    <property type="entry name" value="PKS_dehydratase_sf"/>
</dbReference>